<comment type="function">
    <text evidence="1">Could be involved in the regulation of nitrogen fixation.</text>
</comment>
<accession>A0A519BJL6</accession>
<proteinExistence type="inferred from homology"/>
<keyword evidence="2" id="KW-0805">Transcription regulation</keyword>
<dbReference type="Pfam" id="PF00543">
    <property type="entry name" value="P-II"/>
    <property type="match status" value="1"/>
</dbReference>
<dbReference type="Gene3D" id="3.30.70.120">
    <property type="match status" value="1"/>
</dbReference>
<organism evidence="6 7">
    <name type="scientific">Acididesulfobacter guangdongensis</name>
    <dbReference type="NCBI Taxonomy" id="2597225"/>
    <lineage>
        <taxon>Bacteria</taxon>
        <taxon>Deltaproteobacteria</taxon>
        <taxon>Candidatus Acidulodesulfobacterales</taxon>
        <taxon>Candidatus Acididesulfobacter</taxon>
    </lineage>
</organism>
<dbReference type="GO" id="GO:0006808">
    <property type="term" value="P:regulation of nitrogen utilization"/>
    <property type="evidence" value="ECO:0007669"/>
    <property type="project" value="InterPro"/>
</dbReference>
<dbReference type="GO" id="GO:0005524">
    <property type="term" value="F:ATP binding"/>
    <property type="evidence" value="ECO:0007669"/>
    <property type="project" value="TreeGrafter"/>
</dbReference>
<dbReference type="PROSITE" id="PS00638">
    <property type="entry name" value="PII_GLNB_CTER"/>
    <property type="match status" value="1"/>
</dbReference>
<keyword evidence="4" id="KW-0535">Nitrogen fixation</keyword>
<dbReference type="InterPro" id="IPR011322">
    <property type="entry name" value="N-reg_PII-like_a/b"/>
</dbReference>
<sequence length="105" mass="11566">MEMIRAIIRPEKEKDVLKGLEAGGFISVTKMHVFGRGKQKGIKVGQVVYDELPKLELMMVVSKNDAEKVCDIIQENAYTGNIGDGKIFVVPVSHTYTVRTGAEGL</sequence>
<dbReference type="GO" id="GO:0030234">
    <property type="term" value="F:enzyme regulator activity"/>
    <property type="evidence" value="ECO:0007669"/>
    <property type="project" value="InterPro"/>
</dbReference>
<evidence type="ECO:0000256" key="4">
    <source>
        <dbReference type="ARBA" id="ARBA00023231"/>
    </source>
</evidence>
<keyword evidence="3" id="KW-0804">Transcription</keyword>
<evidence type="ECO:0000256" key="1">
    <source>
        <dbReference type="ARBA" id="ARBA00002440"/>
    </source>
</evidence>
<comment type="caution">
    <text evidence="6">The sequence shown here is derived from an EMBL/GenBank/DDBJ whole genome shotgun (WGS) entry which is preliminary data.</text>
</comment>
<evidence type="ECO:0000313" key="7">
    <source>
        <dbReference type="Proteomes" id="UP000316562"/>
    </source>
</evidence>
<dbReference type="Proteomes" id="UP000316562">
    <property type="component" value="Unassembled WGS sequence"/>
</dbReference>
<evidence type="ECO:0000256" key="5">
    <source>
        <dbReference type="RuleBase" id="RU003936"/>
    </source>
</evidence>
<dbReference type="SUPFAM" id="SSF54913">
    <property type="entry name" value="GlnB-like"/>
    <property type="match status" value="1"/>
</dbReference>
<comment type="similarity">
    <text evidence="5">Belongs to the P(II) protein family.</text>
</comment>
<gene>
    <name evidence="6" type="ORF">EVJ46_03550</name>
</gene>
<dbReference type="InterPro" id="IPR015867">
    <property type="entry name" value="N-reg_PII/ATP_PRibTrfase_C"/>
</dbReference>
<dbReference type="AlphaFoldDB" id="A0A519BJL6"/>
<name>A0A519BJL6_ACIG2</name>
<dbReference type="InterPro" id="IPR002187">
    <property type="entry name" value="N-reg_PII"/>
</dbReference>
<evidence type="ECO:0000313" key="6">
    <source>
        <dbReference type="EMBL" id="RZD17457.1"/>
    </source>
</evidence>
<evidence type="ECO:0000256" key="2">
    <source>
        <dbReference type="ARBA" id="ARBA00023015"/>
    </source>
</evidence>
<dbReference type="EMBL" id="SGBC01000001">
    <property type="protein sequence ID" value="RZD17457.1"/>
    <property type="molecule type" value="Genomic_DNA"/>
</dbReference>
<reference evidence="6 7" key="1">
    <citation type="journal article" date="2019" name="ISME J.">
        <title>Insights into ecological role of a new deltaproteobacterial order Candidatus Acidulodesulfobacterales by metagenomics and metatranscriptomics.</title>
        <authorList>
            <person name="Tan S."/>
            <person name="Liu J."/>
            <person name="Fang Y."/>
            <person name="Hedlund B.P."/>
            <person name="Lian Z.H."/>
            <person name="Huang L.Y."/>
            <person name="Li J.T."/>
            <person name="Huang L.N."/>
            <person name="Li W.J."/>
            <person name="Jiang H.C."/>
            <person name="Dong H.L."/>
            <person name="Shu W.S."/>
        </authorList>
    </citation>
    <scope>NUCLEOTIDE SEQUENCE [LARGE SCALE GENOMIC DNA]</scope>
    <source>
        <strain evidence="6">AP2</strain>
    </source>
</reference>
<dbReference type="SMART" id="SM00938">
    <property type="entry name" value="P-II"/>
    <property type="match status" value="1"/>
</dbReference>
<protein>
    <submittedName>
        <fullName evidence="6">P-II family nitrogen regulator</fullName>
    </submittedName>
</protein>
<evidence type="ECO:0000256" key="3">
    <source>
        <dbReference type="ARBA" id="ARBA00023163"/>
    </source>
</evidence>
<dbReference type="PRINTS" id="PR00340">
    <property type="entry name" value="PIIGLNB"/>
</dbReference>
<dbReference type="GO" id="GO:0005829">
    <property type="term" value="C:cytosol"/>
    <property type="evidence" value="ECO:0007669"/>
    <property type="project" value="TreeGrafter"/>
</dbReference>
<dbReference type="PANTHER" id="PTHR30115">
    <property type="entry name" value="NITROGEN REGULATORY PROTEIN P-II"/>
    <property type="match status" value="1"/>
</dbReference>
<dbReference type="PANTHER" id="PTHR30115:SF13">
    <property type="entry name" value="PII-LIKE PROTEIN GLNBI"/>
    <property type="match status" value="1"/>
</dbReference>
<dbReference type="InterPro" id="IPR017918">
    <property type="entry name" value="N-reg_PII_CS"/>
</dbReference>
<dbReference type="PROSITE" id="PS51343">
    <property type="entry name" value="PII_GLNB_DOM"/>
    <property type="match status" value="1"/>
</dbReference>